<evidence type="ECO:0000313" key="7">
    <source>
        <dbReference type="Proteomes" id="UP000252733"/>
    </source>
</evidence>
<dbReference type="SUPFAM" id="SSF52833">
    <property type="entry name" value="Thioredoxin-like"/>
    <property type="match status" value="1"/>
</dbReference>
<dbReference type="PANTHER" id="PTHR42852:SF6">
    <property type="entry name" value="THIOL:DISULFIDE INTERCHANGE PROTEIN DSBE"/>
    <property type="match status" value="1"/>
</dbReference>
<dbReference type="GO" id="GO:0017004">
    <property type="term" value="P:cytochrome complex assembly"/>
    <property type="evidence" value="ECO:0007669"/>
    <property type="project" value="UniProtKB-KW"/>
</dbReference>
<evidence type="ECO:0000259" key="5">
    <source>
        <dbReference type="PROSITE" id="PS51352"/>
    </source>
</evidence>
<dbReference type="GO" id="GO:0030313">
    <property type="term" value="C:cell envelope"/>
    <property type="evidence" value="ECO:0007669"/>
    <property type="project" value="UniProtKB-SubCell"/>
</dbReference>
<dbReference type="Proteomes" id="UP000252733">
    <property type="component" value="Unassembled WGS sequence"/>
</dbReference>
<reference evidence="6 7" key="1">
    <citation type="submission" date="2018-07" db="EMBL/GenBank/DDBJ databases">
        <title>Freshwater and sediment microbial communities from various areas in North America, analyzing microbe dynamics in response to fracking.</title>
        <authorList>
            <person name="Lamendella R."/>
        </authorList>
    </citation>
    <scope>NUCLEOTIDE SEQUENCE [LARGE SCALE GENOMIC DNA]</scope>
    <source>
        <strain evidence="6 7">160A</strain>
    </source>
</reference>
<dbReference type="InterPro" id="IPR000866">
    <property type="entry name" value="AhpC/TSA"/>
</dbReference>
<keyword evidence="7" id="KW-1185">Reference proteome</keyword>
<name>A0A2T0XT69_9BACT</name>
<dbReference type="EMBL" id="QPIZ01000009">
    <property type="protein sequence ID" value="RCW36100.1"/>
    <property type="molecule type" value="Genomic_DNA"/>
</dbReference>
<keyword evidence="4" id="KW-0676">Redox-active center</keyword>
<evidence type="ECO:0000313" key="6">
    <source>
        <dbReference type="EMBL" id="RCW36100.1"/>
    </source>
</evidence>
<dbReference type="GO" id="GO:0016491">
    <property type="term" value="F:oxidoreductase activity"/>
    <property type="evidence" value="ECO:0007669"/>
    <property type="project" value="InterPro"/>
</dbReference>
<gene>
    <name evidence="6" type="ORF">DFO77_10964</name>
</gene>
<dbReference type="AlphaFoldDB" id="A0A2T0XT69"/>
<evidence type="ECO:0000256" key="3">
    <source>
        <dbReference type="ARBA" id="ARBA00023157"/>
    </source>
</evidence>
<organism evidence="6 7">
    <name type="scientific">Marinilabilia salmonicolor</name>
    <dbReference type="NCBI Taxonomy" id="989"/>
    <lineage>
        <taxon>Bacteria</taxon>
        <taxon>Pseudomonadati</taxon>
        <taxon>Bacteroidota</taxon>
        <taxon>Bacteroidia</taxon>
        <taxon>Marinilabiliales</taxon>
        <taxon>Marinilabiliaceae</taxon>
        <taxon>Marinilabilia</taxon>
    </lineage>
</organism>
<sequence length="173" mass="19670">MIKLKHLLFIVMIISGLSCQSQTDNRGYIVEIGDKAPLFEATLANGETFRLEENRGKVVMLQFTASWCGVCRKEMPHIESEIWQPYKDKGLVVIGIDRDEPIETVKKFAKETGISYPLALDPGAEIFQLYAEKKAGVTRNVLIDREGKIVFLTRLFNEEEFSGLVEKIDQLMK</sequence>
<comment type="caution">
    <text evidence="6">The sequence shown here is derived from an EMBL/GenBank/DDBJ whole genome shotgun (WGS) entry which is preliminary data.</text>
</comment>
<evidence type="ECO:0000256" key="2">
    <source>
        <dbReference type="ARBA" id="ARBA00022748"/>
    </source>
</evidence>
<accession>A0A2T0XT69</accession>
<dbReference type="PROSITE" id="PS51257">
    <property type="entry name" value="PROKAR_LIPOPROTEIN"/>
    <property type="match status" value="1"/>
</dbReference>
<dbReference type="CDD" id="cd02966">
    <property type="entry name" value="TlpA_like_family"/>
    <property type="match status" value="1"/>
</dbReference>
<comment type="subcellular location">
    <subcellularLocation>
        <location evidence="1">Cell envelope</location>
    </subcellularLocation>
</comment>
<dbReference type="Gene3D" id="3.40.30.10">
    <property type="entry name" value="Glutaredoxin"/>
    <property type="match status" value="1"/>
</dbReference>
<dbReference type="STRING" id="1168289.GCA_000259075_01498"/>
<dbReference type="PANTHER" id="PTHR42852">
    <property type="entry name" value="THIOL:DISULFIDE INTERCHANGE PROTEIN DSBE"/>
    <property type="match status" value="1"/>
</dbReference>
<protein>
    <submittedName>
        <fullName evidence="6">Peroxiredoxin</fullName>
    </submittedName>
</protein>
<dbReference type="RefSeq" id="WP_258176478.1">
    <property type="nucleotide sequence ID" value="NZ_PVTS01000001.1"/>
</dbReference>
<keyword evidence="2" id="KW-0201">Cytochrome c-type biogenesis</keyword>
<evidence type="ECO:0000256" key="4">
    <source>
        <dbReference type="ARBA" id="ARBA00023284"/>
    </source>
</evidence>
<dbReference type="InterPro" id="IPR013766">
    <property type="entry name" value="Thioredoxin_domain"/>
</dbReference>
<dbReference type="Pfam" id="PF00578">
    <property type="entry name" value="AhpC-TSA"/>
    <property type="match status" value="1"/>
</dbReference>
<dbReference type="InterPro" id="IPR036249">
    <property type="entry name" value="Thioredoxin-like_sf"/>
</dbReference>
<evidence type="ECO:0000256" key="1">
    <source>
        <dbReference type="ARBA" id="ARBA00004196"/>
    </source>
</evidence>
<dbReference type="InterPro" id="IPR050553">
    <property type="entry name" value="Thioredoxin_ResA/DsbE_sf"/>
</dbReference>
<keyword evidence="3" id="KW-1015">Disulfide bond</keyword>
<dbReference type="PROSITE" id="PS51352">
    <property type="entry name" value="THIOREDOXIN_2"/>
    <property type="match status" value="1"/>
</dbReference>
<feature type="domain" description="Thioredoxin" evidence="5">
    <location>
        <begin position="30"/>
        <end position="173"/>
    </location>
</feature>
<proteinExistence type="predicted"/>
<dbReference type="GO" id="GO:0016209">
    <property type="term" value="F:antioxidant activity"/>
    <property type="evidence" value="ECO:0007669"/>
    <property type="project" value="InterPro"/>
</dbReference>